<evidence type="ECO:0000256" key="2">
    <source>
        <dbReference type="SAM" id="SignalP"/>
    </source>
</evidence>
<reference evidence="3 4" key="1">
    <citation type="submission" date="2018-05" db="EMBL/GenBank/DDBJ databases">
        <authorList>
            <person name="Zhang Y.-J."/>
        </authorList>
    </citation>
    <scope>NUCLEOTIDE SEQUENCE [LARGE SCALE GENOMIC DNA]</scope>
    <source>
        <strain evidence="3 4">CY04</strain>
    </source>
</reference>
<evidence type="ECO:0008006" key="5">
    <source>
        <dbReference type="Google" id="ProtNLM"/>
    </source>
</evidence>
<dbReference type="RefSeq" id="WP_167684341.1">
    <property type="nucleotide sequence ID" value="NZ_QHLQ01000011.1"/>
</dbReference>
<dbReference type="Proteomes" id="UP001429564">
    <property type="component" value="Unassembled WGS sequence"/>
</dbReference>
<keyword evidence="2" id="KW-0732">Signal</keyword>
<proteinExistence type="predicted"/>
<keyword evidence="4" id="KW-1185">Reference proteome</keyword>
<keyword evidence="1" id="KW-0472">Membrane</keyword>
<dbReference type="EMBL" id="QHLQ01000011">
    <property type="protein sequence ID" value="NIZ61701.1"/>
    <property type="molecule type" value="Genomic_DNA"/>
</dbReference>
<feature type="chain" id="PRO_5046875714" description="Secreted protein" evidence="2">
    <location>
        <begin position="25"/>
        <end position="236"/>
    </location>
</feature>
<gene>
    <name evidence="3" type="ORF">DL239_12045</name>
</gene>
<accession>A0ABX0W8D9</accession>
<feature type="transmembrane region" description="Helical" evidence="1">
    <location>
        <begin position="207"/>
        <end position="231"/>
    </location>
</feature>
<evidence type="ECO:0000313" key="4">
    <source>
        <dbReference type="Proteomes" id="UP001429564"/>
    </source>
</evidence>
<keyword evidence="1" id="KW-1133">Transmembrane helix</keyword>
<name>A0ABX0W8D9_9RHOB</name>
<evidence type="ECO:0000313" key="3">
    <source>
        <dbReference type="EMBL" id="NIZ61701.1"/>
    </source>
</evidence>
<protein>
    <recommendedName>
        <fullName evidence="5">Secreted protein</fullName>
    </recommendedName>
</protein>
<feature type="signal peptide" evidence="2">
    <location>
        <begin position="1"/>
        <end position="24"/>
    </location>
</feature>
<evidence type="ECO:0000256" key="1">
    <source>
        <dbReference type="SAM" id="Phobius"/>
    </source>
</evidence>
<comment type="caution">
    <text evidence="3">The sequence shown here is derived from an EMBL/GenBank/DDBJ whole genome shotgun (WGS) entry which is preliminary data.</text>
</comment>
<keyword evidence="1" id="KW-0812">Transmembrane</keyword>
<sequence>MISKLLRITTCAVVFVVASTSARAATFLATSTTWLSLVSITSITGGNSDDVSFTTGDLTLSKQATSTGNASGNATTGGNLLTSSIFANAWIDGQADFDGRVDANSGRKAWFDFTNNSTNDSFSLNMKLSHSYVVKSNEPGPEYQHAEASGTGKLLSKNDAKVRMFSFTADSDVGPESDSNTAEQLISFSLFSGESLRLTVVSEAKGYAVASVPLPSSAFGLIVGLLLLAALRRRRV</sequence>
<organism evidence="3 4">
    <name type="scientific">Parasedimentitalea denitrificans</name>
    <dbReference type="NCBI Taxonomy" id="2211118"/>
    <lineage>
        <taxon>Bacteria</taxon>
        <taxon>Pseudomonadati</taxon>
        <taxon>Pseudomonadota</taxon>
        <taxon>Alphaproteobacteria</taxon>
        <taxon>Rhodobacterales</taxon>
        <taxon>Paracoccaceae</taxon>
        <taxon>Parasedimentitalea</taxon>
    </lineage>
</organism>